<dbReference type="Pfam" id="PF13578">
    <property type="entry name" value="Methyltransf_24"/>
    <property type="match status" value="1"/>
</dbReference>
<protein>
    <recommendedName>
        <fullName evidence="2">Methyltransferase domain-containing protein</fullName>
    </recommendedName>
</protein>
<proteinExistence type="predicted"/>
<sequence length="190" mass="21340">MSEDVIQEIKEMVERVDGWLSDKEGVLLYNLARSCKGRGVIVEIGSWHGKSTIWLGKGSQAGSQLKVYAIDPHIGVFEHRKIYGEAGTFPGFMRNIKKAKVDDVVIPIVKTSEEAARNFTEPVELVFIDGVHEYKFVSLDFELWFPKLVSGGIIAFHDAIGFPGPRRVVTENLHRFTDIGYVDEIAFAQK</sequence>
<dbReference type="SUPFAM" id="SSF53335">
    <property type="entry name" value="S-adenosyl-L-methionine-dependent methyltransferases"/>
    <property type="match status" value="1"/>
</dbReference>
<gene>
    <name evidence="1" type="ORF">S03H2_49377</name>
</gene>
<dbReference type="Gene3D" id="3.40.50.150">
    <property type="entry name" value="Vaccinia Virus protein VP39"/>
    <property type="match status" value="1"/>
</dbReference>
<evidence type="ECO:0000313" key="1">
    <source>
        <dbReference type="EMBL" id="GAH71940.1"/>
    </source>
</evidence>
<comment type="caution">
    <text evidence="1">The sequence shown here is derived from an EMBL/GenBank/DDBJ whole genome shotgun (WGS) entry which is preliminary data.</text>
</comment>
<organism evidence="1">
    <name type="scientific">marine sediment metagenome</name>
    <dbReference type="NCBI Taxonomy" id="412755"/>
    <lineage>
        <taxon>unclassified sequences</taxon>
        <taxon>metagenomes</taxon>
        <taxon>ecological metagenomes</taxon>
    </lineage>
</organism>
<name>X1IRS6_9ZZZZ</name>
<dbReference type="AlphaFoldDB" id="X1IRS6"/>
<dbReference type="EMBL" id="BARU01031197">
    <property type="protein sequence ID" value="GAH71940.1"/>
    <property type="molecule type" value="Genomic_DNA"/>
</dbReference>
<evidence type="ECO:0008006" key="2">
    <source>
        <dbReference type="Google" id="ProtNLM"/>
    </source>
</evidence>
<dbReference type="InterPro" id="IPR029063">
    <property type="entry name" value="SAM-dependent_MTases_sf"/>
</dbReference>
<accession>X1IRS6</accession>
<reference evidence="1" key="1">
    <citation type="journal article" date="2014" name="Front. Microbiol.">
        <title>High frequency of phylogenetically diverse reductive dehalogenase-homologous genes in deep subseafloor sedimentary metagenomes.</title>
        <authorList>
            <person name="Kawai M."/>
            <person name="Futagami T."/>
            <person name="Toyoda A."/>
            <person name="Takaki Y."/>
            <person name="Nishi S."/>
            <person name="Hori S."/>
            <person name="Arai W."/>
            <person name="Tsubouchi T."/>
            <person name="Morono Y."/>
            <person name="Uchiyama I."/>
            <person name="Ito T."/>
            <person name="Fujiyama A."/>
            <person name="Inagaki F."/>
            <person name="Takami H."/>
        </authorList>
    </citation>
    <scope>NUCLEOTIDE SEQUENCE</scope>
    <source>
        <strain evidence="1">Expedition CK06-06</strain>
    </source>
</reference>